<protein>
    <submittedName>
        <fullName evidence="1">ABC transporter phosphonate/phosphite binding protein PhnD2</fullName>
    </submittedName>
</protein>
<proteinExistence type="predicted"/>
<keyword evidence="2" id="KW-1185">Reference proteome</keyword>
<dbReference type="EMBL" id="AP024238">
    <property type="protein sequence ID" value="BCO25357.1"/>
    <property type="molecule type" value="Genomic_DNA"/>
</dbReference>
<gene>
    <name evidence="1" type="ORF">MIZ03_0217</name>
</gene>
<evidence type="ECO:0000313" key="2">
    <source>
        <dbReference type="Proteomes" id="UP000824366"/>
    </source>
</evidence>
<reference evidence="1 2" key="1">
    <citation type="journal article" date="2021" name="Microbiol. Spectr.">
        <title>A Single Bacterium Capable of Oxidation and Reduction of Iron at Circumneutral pH.</title>
        <authorList>
            <person name="Kato S."/>
            <person name="Ohkuma M."/>
        </authorList>
    </citation>
    <scope>NUCLEOTIDE SEQUENCE [LARGE SCALE GENOMIC DNA]</scope>
    <source>
        <strain evidence="1 2">MIZ03</strain>
    </source>
</reference>
<dbReference type="Pfam" id="PF12974">
    <property type="entry name" value="Phosphonate-bd"/>
    <property type="match status" value="1"/>
</dbReference>
<dbReference type="Proteomes" id="UP000824366">
    <property type="component" value="Chromosome"/>
</dbReference>
<accession>A0ABN6D0E0</accession>
<dbReference type="PANTHER" id="PTHR35841">
    <property type="entry name" value="PHOSPHONATES-BINDING PERIPLASMIC PROTEIN"/>
    <property type="match status" value="1"/>
</dbReference>
<organism evidence="1 2">
    <name type="scientific">Rhodoferax lithotrophicus</name>
    <dbReference type="NCBI Taxonomy" id="2798804"/>
    <lineage>
        <taxon>Bacteria</taxon>
        <taxon>Pseudomonadati</taxon>
        <taxon>Pseudomonadota</taxon>
        <taxon>Betaproteobacteria</taxon>
        <taxon>Burkholderiales</taxon>
        <taxon>Comamonadaceae</taxon>
        <taxon>Rhodoferax</taxon>
    </lineage>
</organism>
<dbReference type="SUPFAM" id="SSF53850">
    <property type="entry name" value="Periplasmic binding protein-like II"/>
    <property type="match status" value="1"/>
</dbReference>
<dbReference type="Gene3D" id="3.40.190.10">
    <property type="entry name" value="Periplasmic binding protein-like II"/>
    <property type="match status" value="2"/>
</dbReference>
<sequence length="284" mass="32365">MLKFFKRMGLVIGLCFWVVLAQAGNGAQPIRIAMTPAFLHDQHAMLAQWRDYLETHMKRPVEFIQRDRYRETIDLLQQQKVDFAWICDYPYLVLKKDVKLLAVALHHGQPSYQSYLIVPSSDITTRSIADLKNTIFAFADPYSNTGYLSPRFEIKRSGSEPGTFFKRTFFTWSHRKVIDAVATGVAQGASVDSYVWESLSKVRPDITAKTRIAWKSELYGFPPIVAQRHVSDADFALMQHVLMDMPNNVHGRALLARLNLDGFIKGSPKLYDGVAAMMQQFGEL</sequence>
<dbReference type="PANTHER" id="PTHR35841:SF1">
    <property type="entry name" value="PHOSPHONATES-BINDING PERIPLASMIC PROTEIN"/>
    <property type="match status" value="1"/>
</dbReference>
<dbReference type="CDD" id="cd13571">
    <property type="entry name" value="PBP2_PnhD_1"/>
    <property type="match status" value="1"/>
</dbReference>
<evidence type="ECO:0000313" key="1">
    <source>
        <dbReference type="EMBL" id="BCO25357.1"/>
    </source>
</evidence>
<name>A0ABN6D0E0_9BURK</name>